<evidence type="ECO:0000259" key="1">
    <source>
        <dbReference type="Pfam" id="PF09664"/>
    </source>
</evidence>
<dbReference type="Proteomes" id="UP001596190">
    <property type="component" value="Unassembled WGS sequence"/>
</dbReference>
<dbReference type="SUPFAM" id="SSF56726">
    <property type="entry name" value="DNA topoisomerase IV, alpha subunit"/>
    <property type="match status" value="1"/>
</dbReference>
<organism evidence="2 3">
    <name type="scientific">Secundilactobacillus hailunensis</name>
    <dbReference type="NCBI Taxonomy" id="2559923"/>
    <lineage>
        <taxon>Bacteria</taxon>
        <taxon>Bacillati</taxon>
        <taxon>Bacillota</taxon>
        <taxon>Bacilli</taxon>
        <taxon>Lactobacillales</taxon>
        <taxon>Lactobacillaceae</taxon>
        <taxon>Secundilactobacillus</taxon>
    </lineage>
</organism>
<protein>
    <submittedName>
        <fullName evidence="2">DUF2399 domain-containing protein</fullName>
    </submittedName>
</protein>
<proteinExistence type="predicted"/>
<gene>
    <name evidence="2" type="ORF">ACFP1H_01240</name>
</gene>
<reference evidence="3" key="1">
    <citation type="journal article" date="2019" name="Int. J. Syst. Evol. Microbiol.">
        <title>The Global Catalogue of Microorganisms (GCM) 10K type strain sequencing project: providing services to taxonomists for standard genome sequencing and annotation.</title>
        <authorList>
            <consortium name="The Broad Institute Genomics Platform"/>
            <consortium name="The Broad Institute Genome Sequencing Center for Infectious Disease"/>
            <person name="Wu L."/>
            <person name="Ma J."/>
        </authorList>
    </citation>
    <scope>NUCLEOTIDE SEQUENCE [LARGE SCALE GENOMIC DNA]</scope>
    <source>
        <strain evidence="3">CCM 8950</strain>
    </source>
</reference>
<keyword evidence="3" id="KW-1185">Reference proteome</keyword>
<dbReference type="InterPro" id="IPR036078">
    <property type="entry name" value="Spo11/TopoVI_A_sf"/>
</dbReference>
<dbReference type="EMBL" id="JBHSSA010000019">
    <property type="protein sequence ID" value="MFC6253231.1"/>
    <property type="molecule type" value="Genomic_DNA"/>
</dbReference>
<sequence>MVDYINMYEEQTKRKAPANAAALTPLFDQLAAGKVLPPLGQQAVDLGLTAHSLNNASEDPELFSYYQWIMRHCFEHEKIDQLSAKLIGMAFTCANVFQTDIPQPLTLNPWQVPEMLAYPLKNRQAVIVENNGIFVLLHQRNPEWPLINQSGNDFNSTYITVVQRLEARGVQLTYLGDLDSKGIQIADTLYRKLKHTSIETFTAIQSTMNVTKWLSLKGKTDAKRTENLTIQTPQLKDQLDAIQVFGRFVEQEQLVKEYETLIAQWLK</sequence>
<dbReference type="InterPro" id="IPR024465">
    <property type="entry name" value="DUF2399"/>
</dbReference>
<dbReference type="Pfam" id="PF09664">
    <property type="entry name" value="DUF2399"/>
    <property type="match status" value="1"/>
</dbReference>
<comment type="caution">
    <text evidence="2">The sequence shown here is derived from an EMBL/GenBank/DDBJ whole genome shotgun (WGS) entry which is preliminary data.</text>
</comment>
<evidence type="ECO:0000313" key="2">
    <source>
        <dbReference type="EMBL" id="MFC6253231.1"/>
    </source>
</evidence>
<evidence type="ECO:0000313" key="3">
    <source>
        <dbReference type="Proteomes" id="UP001596190"/>
    </source>
</evidence>
<dbReference type="RefSeq" id="WP_137631231.1">
    <property type="nucleotide sequence ID" value="NZ_BJDO01000026.1"/>
</dbReference>
<feature type="domain" description="DUF2399" evidence="1">
    <location>
        <begin position="114"/>
        <end position="256"/>
    </location>
</feature>
<accession>A0ABW1T7K8</accession>
<name>A0ABW1T7K8_9LACO</name>